<sequence length="167" mass="18486">MNKPDRPIAPPLSSKQPHLPDAAVWALGAREKARRIAWLYLLAATCQLAITLWAWTEWLNWRLNLSESEKLGIWITWGLGLIPYLFRPACLFVAMAYGVISAVTLTVTAGTVTAGALYRFKKPKSLKLISALSCLLAPAGTLVGIYSIHFIHTIHGRTHKDVQQGKL</sequence>
<feature type="transmembrane region" description="Helical" evidence="1">
    <location>
        <begin position="129"/>
        <end position="151"/>
    </location>
</feature>
<dbReference type="Proteomes" id="UP001140230">
    <property type="component" value="Unassembled WGS sequence"/>
</dbReference>
<keyword evidence="1" id="KW-0812">Transmembrane</keyword>
<comment type="caution">
    <text evidence="2">The sequence shown here is derived from an EMBL/GenBank/DDBJ whole genome shotgun (WGS) entry which is preliminary data.</text>
</comment>
<feature type="transmembrane region" description="Helical" evidence="1">
    <location>
        <begin position="94"/>
        <end position="117"/>
    </location>
</feature>
<keyword evidence="1" id="KW-0472">Membrane</keyword>
<feature type="transmembrane region" description="Helical" evidence="1">
    <location>
        <begin position="71"/>
        <end position="87"/>
    </location>
</feature>
<protein>
    <submittedName>
        <fullName evidence="2">Uncharacterized protein</fullName>
    </submittedName>
</protein>
<proteinExistence type="predicted"/>
<reference evidence="2" key="1">
    <citation type="journal article" date="2022" name="Phytopathology">
        <title>Whole genome sequencing-based tracing of a 2022 introduction and outbreak of Xanthomonas hortorum pv. pelargonii.</title>
        <authorList>
            <person name="Iruegas Bocardo F."/>
            <person name="Weisberg A.J."/>
            <person name="Riutta E.R."/>
            <person name="Kilday K.B."/>
            <person name="Bonkowski J.C."/>
            <person name="Creswell T.C."/>
            <person name="Daughtrey M."/>
            <person name="Rane K.K."/>
            <person name="Grunwald N.J."/>
            <person name="Chang J.H."/>
            <person name="Putnam M."/>
        </authorList>
    </citation>
    <scope>NUCLEOTIDE SEQUENCE</scope>
    <source>
        <strain evidence="2">22-338</strain>
    </source>
</reference>
<organism evidence="2 3">
    <name type="scientific">Xanthomonas hortorum pv. hederae</name>
    <dbReference type="NCBI Taxonomy" id="453603"/>
    <lineage>
        <taxon>Bacteria</taxon>
        <taxon>Pseudomonadati</taxon>
        <taxon>Pseudomonadota</taxon>
        <taxon>Gammaproteobacteria</taxon>
        <taxon>Lysobacterales</taxon>
        <taxon>Lysobacteraceae</taxon>
        <taxon>Xanthomonas</taxon>
    </lineage>
</organism>
<evidence type="ECO:0000256" key="1">
    <source>
        <dbReference type="SAM" id="Phobius"/>
    </source>
</evidence>
<evidence type="ECO:0000313" key="2">
    <source>
        <dbReference type="EMBL" id="MDC8637687.1"/>
    </source>
</evidence>
<keyword evidence="1" id="KW-1133">Transmembrane helix</keyword>
<dbReference type="AlphaFoldDB" id="A0A9X3Z098"/>
<accession>A0A9X3Z098</accession>
<feature type="transmembrane region" description="Helical" evidence="1">
    <location>
        <begin position="37"/>
        <end position="56"/>
    </location>
</feature>
<evidence type="ECO:0000313" key="3">
    <source>
        <dbReference type="Proteomes" id="UP001140230"/>
    </source>
</evidence>
<dbReference type="RefSeq" id="WP_146094677.1">
    <property type="nucleotide sequence ID" value="NZ_CP168173.1"/>
</dbReference>
<reference evidence="2" key="2">
    <citation type="submission" date="2022-08" db="EMBL/GenBank/DDBJ databases">
        <authorList>
            <person name="Iruegas-Bocardo F."/>
            <person name="Weisberg A.J."/>
            <person name="Riutta E.R."/>
            <person name="Kilday K."/>
            <person name="Bonkowski J.C."/>
            <person name="Creswell T."/>
            <person name="Daughtrey M.L."/>
            <person name="Rane K."/>
            <person name="Grunwald N.J."/>
            <person name="Chang J.H."/>
            <person name="Putnam M.L."/>
        </authorList>
    </citation>
    <scope>NUCLEOTIDE SEQUENCE</scope>
    <source>
        <strain evidence="2">22-338</strain>
    </source>
</reference>
<dbReference type="EMBL" id="JANWTP010000018">
    <property type="protein sequence ID" value="MDC8637687.1"/>
    <property type="molecule type" value="Genomic_DNA"/>
</dbReference>
<gene>
    <name evidence="2" type="ORF">NY667_07625</name>
</gene>
<name>A0A9X3Z098_9XANT</name>